<reference evidence="3" key="1">
    <citation type="journal article" date="2019" name="Int. J. Syst. Evol. Microbiol.">
        <title>The Global Catalogue of Microorganisms (GCM) 10K type strain sequencing project: providing services to taxonomists for standard genome sequencing and annotation.</title>
        <authorList>
            <consortium name="The Broad Institute Genomics Platform"/>
            <consortium name="The Broad Institute Genome Sequencing Center for Infectious Disease"/>
            <person name="Wu L."/>
            <person name="Ma J."/>
        </authorList>
    </citation>
    <scope>NUCLEOTIDE SEQUENCE [LARGE SCALE GENOMIC DNA]</scope>
    <source>
        <strain evidence="3">KACC 12649</strain>
    </source>
</reference>
<feature type="domain" description="Glycosyltransferase subfamily 4-like N-terminal" evidence="1">
    <location>
        <begin position="23"/>
        <end position="207"/>
    </location>
</feature>
<dbReference type="Pfam" id="PF13579">
    <property type="entry name" value="Glyco_trans_4_4"/>
    <property type="match status" value="1"/>
</dbReference>
<dbReference type="InterPro" id="IPR028098">
    <property type="entry name" value="Glyco_trans_4-like_N"/>
</dbReference>
<evidence type="ECO:0000313" key="2">
    <source>
        <dbReference type="EMBL" id="MFC5460205.1"/>
    </source>
</evidence>
<proteinExistence type="predicted"/>
<name>A0ABW0L344_9BURK</name>
<dbReference type="EMBL" id="JBHSMU010000009">
    <property type="protein sequence ID" value="MFC5460205.1"/>
    <property type="molecule type" value="Genomic_DNA"/>
</dbReference>
<dbReference type="SUPFAM" id="SSF53756">
    <property type="entry name" value="UDP-Glycosyltransferase/glycogen phosphorylase"/>
    <property type="match status" value="1"/>
</dbReference>
<organism evidence="2 3">
    <name type="scientific">Massilia niabensis</name>
    <dbReference type="NCBI Taxonomy" id="544910"/>
    <lineage>
        <taxon>Bacteria</taxon>
        <taxon>Pseudomonadati</taxon>
        <taxon>Pseudomonadota</taxon>
        <taxon>Betaproteobacteria</taxon>
        <taxon>Burkholderiales</taxon>
        <taxon>Oxalobacteraceae</taxon>
        <taxon>Telluria group</taxon>
        <taxon>Massilia</taxon>
    </lineage>
</organism>
<comment type="caution">
    <text evidence="2">The sequence shown here is derived from an EMBL/GenBank/DDBJ whole genome shotgun (WGS) entry which is preliminary data.</text>
</comment>
<protein>
    <submittedName>
        <fullName evidence="2">Glycosyltransferase</fullName>
    </submittedName>
</protein>
<dbReference type="Gene3D" id="3.40.50.2000">
    <property type="entry name" value="Glycogen Phosphorylase B"/>
    <property type="match status" value="2"/>
</dbReference>
<accession>A0ABW0L344</accession>
<evidence type="ECO:0000313" key="3">
    <source>
        <dbReference type="Proteomes" id="UP001596050"/>
    </source>
</evidence>
<dbReference type="Proteomes" id="UP001596050">
    <property type="component" value="Unassembled WGS sequence"/>
</dbReference>
<sequence length="412" mass="45516">MKTQHALMVAFHFPPQTGSSGVQRTLSFSKRLQAHAWHPLVLSANPRAYATHNPAQLASLPADLVVCRAFALDTKRHLGFGGRYSELMALPDRWISWWGHGVLAGLRLIRQHKPSVIWSTFPIATAHLIALTLHRITGLPWIADFRDPMLQPAHPSSQRQRRIYGWLEKQTLQRCRFAVFTTDNARNAYRTRFPQIDPAKFHVIENGYDEDDFAASTNGIVPSVNARTTLLHSGILYEAGRNPEQFLAALAHLKAAGTIDASLRVVLRAPGDIPGTIEKVRRHGVEDIVEVLPPVPYRDALHEMLSADGLLIFQGTPYNNQIPAKIYEYFRARKPILGLVDAVGETAGVLRGAGFGDMVPIDDTAALAPAIARFVTAVRSGTAHRASEELVAQSSRAHKAVQLAQLFDEAAR</sequence>
<dbReference type="RefSeq" id="WP_379782832.1">
    <property type="nucleotide sequence ID" value="NZ_JBHSMU010000009.1"/>
</dbReference>
<gene>
    <name evidence="2" type="ORF">ACFPN5_10345</name>
</gene>
<evidence type="ECO:0000259" key="1">
    <source>
        <dbReference type="Pfam" id="PF13579"/>
    </source>
</evidence>
<keyword evidence="3" id="KW-1185">Reference proteome</keyword>